<proteinExistence type="inferred from homology"/>
<dbReference type="SUPFAM" id="SSF48019">
    <property type="entry name" value="post-AAA+ oligomerization domain-like"/>
    <property type="match status" value="1"/>
</dbReference>
<dbReference type="Pfam" id="PF00533">
    <property type="entry name" value="BRCT"/>
    <property type="match status" value="1"/>
</dbReference>
<feature type="region of interest" description="Disordered" evidence="5">
    <location>
        <begin position="673"/>
        <end position="748"/>
    </location>
</feature>
<dbReference type="SUPFAM" id="SSF52113">
    <property type="entry name" value="BRCT domain"/>
    <property type="match status" value="1"/>
</dbReference>
<evidence type="ECO:0000313" key="9">
    <source>
        <dbReference type="Proteomes" id="UP000825434"/>
    </source>
</evidence>
<evidence type="ECO:0000259" key="7">
    <source>
        <dbReference type="PROSITE" id="PS50913"/>
    </source>
</evidence>
<dbReference type="Gene3D" id="1.10.287.1490">
    <property type="match status" value="1"/>
</dbReference>
<feature type="compositionally biased region" description="Acidic residues" evidence="5">
    <location>
        <begin position="1243"/>
        <end position="1262"/>
    </location>
</feature>
<dbReference type="Pfam" id="PF25361">
    <property type="entry name" value="AAA_lid_RFC1"/>
    <property type="match status" value="1"/>
</dbReference>
<feature type="compositionally biased region" description="Basic residues" evidence="5">
    <location>
        <begin position="1275"/>
        <end position="1294"/>
    </location>
</feature>
<evidence type="ECO:0000256" key="2">
    <source>
        <dbReference type="ARBA" id="ARBA00022705"/>
    </source>
</evidence>
<evidence type="ECO:0000256" key="4">
    <source>
        <dbReference type="ARBA" id="ARBA00022840"/>
    </source>
</evidence>
<feature type="domain" description="BRCT" evidence="6">
    <location>
        <begin position="595"/>
        <end position="674"/>
    </location>
</feature>
<feature type="compositionally biased region" description="Polar residues" evidence="5">
    <location>
        <begin position="38"/>
        <end position="52"/>
    </location>
</feature>
<feature type="compositionally biased region" description="Basic and acidic residues" evidence="5">
    <location>
        <begin position="54"/>
        <end position="71"/>
    </location>
</feature>
<dbReference type="Gene3D" id="1.10.8.60">
    <property type="match status" value="1"/>
</dbReference>
<keyword evidence="2" id="KW-0235">DNA replication</keyword>
<keyword evidence="4" id="KW-0067">ATP-binding</keyword>
<dbReference type="Pfam" id="PF00004">
    <property type="entry name" value="AAA"/>
    <property type="match status" value="1"/>
</dbReference>
<dbReference type="Pfam" id="PF08519">
    <property type="entry name" value="RFC1"/>
    <property type="match status" value="1"/>
</dbReference>
<name>A0ABX8I3E8_9ASCO</name>
<dbReference type="SMART" id="SM00292">
    <property type="entry name" value="BRCT"/>
    <property type="match status" value="1"/>
</dbReference>
<keyword evidence="9" id="KW-1185">Reference proteome</keyword>
<dbReference type="InterPro" id="IPR013725">
    <property type="entry name" value="DNA_replication_fac_RFC1_C"/>
</dbReference>
<feature type="region of interest" description="Disordered" evidence="5">
    <location>
        <begin position="1226"/>
        <end position="1294"/>
    </location>
</feature>
<dbReference type="SMART" id="SM00382">
    <property type="entry name" value="AAA"/>
    <property type="match status" value="1"/>
</dbReference>
<feature type="region of interest" description="Disordered" evidence="5">
    <location>
        <begin position="1"/>
        <end position="71"/>
    </location>
</feature>
<feature type="compositionally biased region" description="Basic and acidic residues" evidence="5">
    <location>
        <begin position="517"/>
        <end position="529"/>
    </location>
</feature>
<comment type="similarity">
    <text evidence="1">Belongs to the activator 1 large subunit family.</text>
</comment>
<reference evidence="8 9" key="1">
    <citation type="submission" date="2021-06" db="EMBL/GenBank/DDBJ databases">
        <title>Candida outbreak in Lebanon.</title>
        <authorList>
            <person name="Finianos M."/>
        </authorList>
    </citation>
    <scope>NUCLEOTIDE SEQUENCE [LARGE SCALE GENOMIC DNA]</scope>
    <source>
        <strain evidence="8">CA3LBN</strain>
    </source>
</reference>
<feature type="compositionally biased region" description="Acidic residues" evidence="5">
    <location>
        <begin position="470"/>
        <end position="509"/>
    </location>
</feature>
<organism evidence="8 9">
    <name type="scientific">Candidozyma haemuli</name>
    <dbReference type="NCBI Taxonomy" id="45357"/>
    <lineage>
        <taxon>Eukaryota</taxon>
        <taxon>Fungi</taxon>
        <taxon>Dikarya</taxon>
        <taxon>Ascomycota</taxon>
        <taxon>Saccharomycotina</taxon>
        <taxon>Pichiomycetes</taxon>
        <taxon>Metschnikowiaceae</taxon>
        <taxon>Candidozyma</taxon>
    </lineage>
</organism>
<keyword evidence="3" id="KW-0547">Nucleotide-binding</keyword>
<dbReference type="InterPro" id="IPR001357">
    <property type="entry name" value="BRCT_dom"/>
</dbReference>
<dbReference type="InterPro" id="IPR003593">
    <property type="entry name" value="AAA+_ATPase"/>
</dbReference>
<dbReference type="PROSITE" id="PS50172">
    <property type="entry name" value="BRCT"/>
    <property type="match status" value="1"/>
</dbReference>
<dbReference type="Proteomes" id="UP000825434">
    <property type="component" value="Chromosome 2"/>
</dbReference>
<dbReference type="InterPro" id="IPR027417">
    <property type="entry name" value="P-loop_NTPase"/>
</dbReference>
<sequence>MADIQTEEGIRAAEVEAGAELPAPEAPPENSESKASSDVESNGASTNGTSLSAEDLKAQLEQTQKERDDAKHQLEGIIGKLSGMKTMFQNYKAVQGELDELKEQSTKWDEAKEQLETENKKLEESLKTLKEELSNLNGECDRLSTQDSDLRRELQAKDQELQDEKYRLEMELRSAQKSASGQKSEYSELKLAKEELDMENRNLRSIIDELKTKLADKEEDIQKNDKRVEELKADNEKTEEALRAEVAELKTEVEKHKKATDTEKAANDKLQEQLDQTKKELQSATSEASEVSTLKEEIHSKSIIIGKLRHEAIILNEHLTKSLGMLKQQSNNDDNTIDRELISNVILNFLQIPRGDAKKFEALQLISVLLEWDEHRKVQAGLSSGSHKNKEGESRTRNFSPDEAQKRSKTEDEGKSKFFEEKKSPKASPKRVKKETPKASPKKKETPKASPKKATPRKKAEPTYVNLDSDASDSEDDFKPDGDEEEDDDFDGGDFDDMKEEEEAEEDNDLSIQEIEPEPKPVKKREAPKKAAAKPKAKTEPSGDSDIDTAKILASIADAPLPESGDSEEKMNYFQLKSKQQNVAAPSGNIELPEAAPNCLGGLTIVFTGVLPNLDRDAAESVAKEYGGRVTKSISKKTSLVVIGEEAGPSKVKKIKDFGIKTITEQGFIELLSKMPPEGGSGKEAQAAKLKREQEEEKLAEEAREAERKEKSEEERRRARAAEQAKQAKKEGRRPPSPKREIPNSEKLWTVKYAPTNLGQICGNKGKVAKLKTWLENWHDNFKTDFKKPKNEGGNLRAVLISGPPGIGKTTAASLVAKELGYDILEKNASDVRSKSLLNQTIKNVLSNTSVVGFFKGRDAEVHNKNEKKFCLIMDEVDGMSSGDHGGAGALSAFCRITKMPIILICNDKTLPKMRTFDNTAFSLNFVRPSETEVRSRLMTIALREGVKLEPSVIGQLVQATGNDIRQMINLLSTVSKTQKQINRGNSQEIANSWKKHTALKPFAITMELLGGGQRKTLNDKIDLYFNDIDFTPLMIQENYLNANPSVSPQERLERVADAADSISESDRINSLIRSSEQQWSLLPFHAVMSSVMPADKVRGSFVGSAQFAGWLGKNSSTMKAQRLLQELHYHTRLRTSTSKDELRLDYLPAFEERLSKPLVKNSEEGISEVMETMDYYYMTRSDFDSVFDFGLKTKAAKQVNELPTKVKSAFTRKYNAAQHPVAIYKTGDSTKGQPRKQKADFEDVVEDDTMKDDEEEVVESEGIDKKDKLIKEVKPRKRAKPQAAKGAKKQKKK</sequence>
<dbReference type="PROSITE" id="PS50913">
    <property type="entry name" value="GRIP"/>
    <property type="match status" value="1"/>
</dbReference>
<feature type="compositionally biased region" description="Basic and acidic residues" evidence="5">
    <location>
        <begin position="434"/>
        <end position="447"/>
    </location>
</feature>
<feature type="compositionally biased region" description="Basic and acidic residues" evidence="5">
    <location>
        <begin position="690"/>
        <end position="744"/>
    </location>
</feature>
<dbReference type="SUPFAM" id="SSF52540">
    <property type="entry name" value="P-loop containing nucleoside triphosphate hydrolases"/>
    <property type="match status" value="1"/>
</dbReference>
<evidence type="ECO:0000256" key="5">
    <source>
        <dbReference type="SAM" id="MobiDB-lite"/>
    </source>
</evidence>
<evidence type="ECO:0000313" key="8">
    <source>
        <dbReference type="EMBL" id="QWU87795.1"/>
    </source>
</evidence>
<dbReference type="Pfam" id="PF10375">
    <property type="entry name" value="GRAB"/>
    <property type="match status" value="1"/>
</dbReference>
<accession>A0ABX8I3E8</accession>
<dbReference type="InterPro" id="IPR008921">
    <property type="entry name" value="DNA_pol3_clamp-load_cplx_C"/>
</dbReference>
<protein>
    <recommendedName>
        <fullName evidence="10">Replication factor C subunit 1</fullName>
    </recommendedName>
</protein>
<dbReference type="InterPro" id="IPR036420">
    <property type="entry name" value="BRCT_dom_sf"/>
</dbReference>
<feature type="compositionally biased region" description="Low complexity" evidence="5">
    <location>
        <begin position="15"/>
        <end position="30"/>
    </location>
</feature>
<evidence type="ECO:0000259" key="6">
    <source>
        <dbReference type="PROSITE" id="PS50172"/>
    </source>
</evidence>
<dbReference type="InterPro" id="IPR003959">
    <property type="entry name" value="ATPase_AAA_core"/>
</dbReference>
<dbReference type="Gene3D" id="3.40.50.10190">
    <property type="entry name" value="BRCT domain"/>
    <property type="match status" value="1"/>
</dbReference>
<evidence type="ECO:0000256" key="1">
    <source>
        <dbReference type="ARBA" id="ARBA00006116"/>
    </source>
</evidence>
<dbReference type="InterPro" id="IPR019459">
    <property type="entry name" value="GRAB"/>
</dbReference>
<dbReference type="PANTHER" id="PTHR23389">
    <property type="entry name" value="CHROMOSOME TRANSMISSION FIDELITY FACTOR 18"/>
    <property type="match status" value="1"/>
</dbReference>
<dbReference type="CDD" id="cd18140">
    <property type="entry name" value="HLD_clamp_RFC"/>
    <property type="match status" value="1"/>
</dbReference>
<dbReference type="PANTHER" id="PTHR23389:SF6">
    <property type="entry name" value="REPLICATION FACTOR C SUBUNIT 1"/>
    <property type="match status" value="1"/>
</dbReference>
<dbReference type="CDD" id="cd00009">
    <property type="entry name" value="AAA"/>
    <property type="match status" value="1"/>
</dbReference>
<dbReference type="InterPro" id="IPR047854">
    <property type="entry name" value="RFC_lid"/>
</dbReference>
<gene>
    <name evidence="8" type="ORF">CA3LBN_002060</name>
</gene>
<evidence type="ECO:0000256" key="3">
    <source>
        <dbReference type="ARBA" id="ARBA00022741"/>
    </source>
</evidence>
<dbReference type="Gene3D" id="1.20.272.10">
    <property type="match status" value="1"/>
</dbReference>
<dbReference type="Gene3D" id="3.40.50.300">
    <property type="entry name" value="P-loop containing nucleotide triphosphate hydrolases"/>
    <property type="match status" value="1"/>
</dbReference>
<feature type="domain" description="GRIP" evidence="7">
    <location>
        <begin position="332"/>
        <end position="383"/>
    </location>
</feature>
<dbReference type="InterPro" id="IPR000237">
    <property type="entry name" value="GRIP_dom"/>
</dbReference>
<feature type="region of interest" description="Disordered" evidence="5">
    <location>
        <begin position="381"/>
        <end position="548"/>
    </location>
</feature>
<feature type="compositionally biased region" description="Basic and acidic residues" evidence="5">
    <location>
        <begin position="1263"/>
        <end position="1274"/>
    </location>
</feature>
<feature type="compositionally biased region" description="Basic and acidic residues" evidence="5">
    <location>
        <begin position="403"/>
        <end position="424"/>
    </location>
</feature>
<evidence type="ECO:0008006" key="10">
    <source>
        <dbReference type="Google" id="ProtNLM"/>
    </source>
</evidence>
<dbReference type="EMBL" id="CP076662">
    <property type="protein sequence ID" value="QWU87795.1"/>
    <property type="molecule type" value="Genomic_DNA"/>
</dbReference>